<dbReference type="Pfam" id="PF00275">
    <property type="entry name" value="EPSP_synthase"/>
    <property type="match status" value="1"/>
</dbReference>
<feature type="binding site" evidence="7">
    <location>
        <position position="124"/>
    </location>
    <ligand>
        <name>phosphoenolpyruvate</name>
        <dbReference type="ChEBI" id="CHEBI:58702"/>
    </ligand>
</feature>
<comment type="similarity">
    <text evidence="2 7">Belongs to the EPSP synthase family.</text>
</comment>
<evidence type="ECO:0000256" key="4">
    <source>
        <dbReference type="ARBA" id="ARBA00022679"/>
    </source>
</evidence>
<dbReference type="SUPFAM" id="SSF55205">
    <property type="entry name" value="EPT/RTPC-like"/>
    <property type="match status" value="1"/>
</dbReference>
<accession>A0ABX9NA42</accession>
<feature type="domain" description="Enolpyruvate transferase" evidence="8">
    <location>
        <begin position="39"/>
        <end position="452"/>
    </location>
</feature>
<dbReference type="PIRSF" id="PIRSF000505">
    <property type="entry name" value="EPSPS"/>
    <property type="match status" value="1"/>
</dbReference>
<comment type="subcellular location">
    <subcellularLocation>
        <location evidence="7">Cytoplasm</location>
    </subcellularLocation>
</comment>
<keyword evidence="3 7" id="KW-0028">Amino-acid biosynthesis</keyword>
<dbReference type="PANTHER" id="PTHR21090:SF5">
    <property type="entry name" value="PENTAFUNCTIONAL AROM POLYPEPTIDE"/>
    <property type="match status" value="1"/>
</dbReference>
<feature type="binding site" evidence="7">
    <location>
        <position position="54"/>
    </location>
    <ligand>
        <name>3-phosphoshikimate</name>
        <dbReference type="ChEBI" id="CHEBI:145989"/>
    </ligand>
</feature>
<keyword evidence="4 7" id="KW-0808">Transferase</keyword>
<feature type="binding site" evidence="7">
    <location>
        <position position="420"/>
    </location>
    <ligand>
        <name>phosphoenolpyruvate</name>
        <dbReference type="ChEBI" id="CHEBI:58702"/>
    </ligand>
</feature>
<gene>
    <name evidence="7 9" type="primary">aroA</name>
    <name evidence="9" type="ORF">DZF98_07460</name>
</gene>
<feature type="binding site" evidence="7">
    <location>
        <position position="375"/>
    </location>
    <ligand>
        <name>3-phosphoshikimate</name>
        <dbReference type="ChEBI" id="CHEBI:145989"/>
    </ligand>
</feature>
<feature type="binding site" evidence="7">
    <location>
        <position position="152"/>
    </location>
    <ligand>
        <name>phosphoenolpyruvate</name>
        <dbReference type="ChEBI" id="CHEBI:58702"/>
    </ligand>
</feature>
<comment type="caution">
    <text evidence="7">Lacks conserved residue(s) required for the propagation of feature annotation.</text>
</comment>
<dbReference type="InterPro" id="IPR013792">
    <property type="entry name" value="RNA3'P_cycl/enolpyr_Trfase_a/b"/>
</dbReference>
<dbReference type="HAMAP" id="MF_00210">
    <property type="entry name" value="EPSP_synth"/>
    <property type="match status" value="1"/>
</dbReference>
<evidence type="ECO:0000256" key="7">
    <source>
        <dbReference type="HAMAP-Rule" id="MF_00210"/>
    </source>
</evidence>
<feature type="binding site" evidence="7">
    <location>
        <position position="227"/>
    </location>
    <ligand>
        <name>3-phosphoshikimate</name>
        <dbReference type="ChEBI" id="CHEBI:145989"/>
    </ligand>
</feature>
<proteinExistence type="inferred from homology"/>
<dbReference type="GO" id="GO:0003866">
    <property type="term" value="F:3-phosphoshikimate 1-carboxyvinyltransferase activity"/>
    <property type="evidence" value="ECO:0007669"/>
    <property type="project" value="UniProtKB-EC"/>
</dbReference>
<feature type="binding site" evidence="7">
    <location>
        <position position="348"/>
    </location>
    <ligand>
        <name>3-phosphoshikimate</name>
        <dbReference type="ChEBI" id="CHEBI:145989"/>
    </ligand>
</feature>
<dbReference type="PROSITE" id="PS00104">
    <property type="entry name" value="EPSP_SYNTHASE_1"/>
    <property type="match status" value="1"/>
</dbReference>
<feature type="binding site" evidence="7">
    <location>
        <position position="50"/>
    </location>
    <ligand>
        <name>3-phosphoshikimate</name>
        <dbReference type="ChEBI" id="CHEBI:145989"/>
    </ligand>
</feature>
<evidence type="ECO:0000256" key="2">
    <source>
        <dbReference type="ARBA" id="ARBA00009948"/>
    </source>
</evidence>
<dbReference type="NCBIfam" id="TIGR01356">
    <property type="entry name" value="aroA"/>
    <property type="match status" value="1"/>
</dbReference>
<dbReference type="InterPro" id="IPR023193">
    <property type="entry name" value="EPSP_synthase_CS"/>
</dbReference>
<evidence type="ECO:0000259" key="8">
    <source>
        <dbReference type="Pfam" id="PF00275"/>
    </source>
</evidence>
<dbReference type="PROSITE" id="PS00885">
    <property type="entry name" value="EPSP_SYNTHASE_2"/>
    <property type="match status" value="1"/>
</dbReference>
<reference evidence="9 10" key="1">
    <citation type="submission" date="2018-08" db="EMBL/GenBank/DDBJ databases">
        <title>Genome Sequence of Clavibacter michiganensis Subspecies type strains, and the Atypical Peach-Colored Strains Isolated from Tomato.</title>
        <authorList>
            <person name="Osdaghi E."/>
            <person name="Portier P."/>
            <person name="Briand M."/>
            <person name="Jacques M.-A."/>
        </authorList>
    </citation>
    <scope>NUCLEOTIDE SEQUENCE [LARGE SCALE GENOMIC DNA]</scope>
    <source>
        <strain evidence="9 10">CFBP 8216</strain>
    </source>
</reference>
<evidence type="ECO:0000256" key="6">
    <source>
        <dbReference type="ARBA" id="ARBA00044633"/>
    </source>
</evidence>
<organism evidence="9 10">
    <name type="scientific">Clavibacter californiensis</name>
    <dbReference type="NCBI Taxonomy" id="1401995"/>
    <lineage>
        <taxon>Bacteria</taxon>
        <taxon>Bacillati</taxon>
        <taxon>Actinomycetota</taxon>
        <taxon>Actinomycetes</taxon>
        <taxon>Micrococcales</taxon>
        <taxon>Microbacteriaceae</taxon>
        <taxon>Clavibacter</taxon>
    </lineage>
</organism>
<dbReference type="EC" id="2.5.1.19" evidence="7"/>
<sequence>MEIFRYSGPTFSPYDDDRTHAPVPTDDGPWAAPVADGLLDATVPLPGSKSLTNRELVLSALADSPSTLRAPLRSRDTRLMIEALRSLGTVIEEVDGGGGAFGPDLRITPAELAGGVTIECGLAGTVMRFLPPVAALALGPVSFDGDPSARRRPMSGTIEALRALGVDVNDDGRRALPFSLYGTGEVPGGEIAIDASASSQFVSGLLLAAPRFADGLRLRHTGDRLPSMPHIEMTIRTLAERGVVVESPEPGVWIVPPAPIAGREVRIEPDLSNAAPFLAAALVAGGRVAIPGWPAETKQVGADLAHLLPRFGATVTREGDALVVDGGPGLAAGGRIPGVDLDLSTGGELAPALVALAALADGPSRITGIGHLRGHETDRLAALAAEITGLGGSVTELEDGLAIIPAPLHGGPWRAYEDHRMATAGAIIGLAVPGVEIDDIGTTAKTLPEFPELWLGPLLGRAPRAAVEPLALGGITGPGAAGGLGGLL</sequence>
<keyword evidence="7" id="KW-0963">Cytoplasm</keyword>
<comment type="pathway">
    <text evidence="1 7">Metabolic intermediate biosynthesis; chorismate biosynthesis; chorismate from D-erythrose 4-phosphate and phosphoenolpyruvate: step 6/7.</text>
</comment>
<feature type="binding site" evidence="7">
    <location>
        <position position="200"/>
    </location>
    <ligand>
        <name>phosphoenolpyruvate</name>
        <dbReference type="ChEBI" id="CHEBI:58702"/>
    </ligand>
</feature>
<evidence type="ECO:0000313" key="10">
    <source>
        <dbReference type="Proteomes" id="UP000265355"/>
    </source>
</evidence>
<dbReference type="Proteomes" id="UP000265355">
    <property type="component" value="Unassembled WGS sequence"/>
</dbReference>
<dbReference type="InterPro" id="IPR036968">
    <property type="entry name" value="Enolpyruvate_Tfrase_sf"/>
</dbReference>
<evidence type="ECO:0000256" key="5">
    <source>
        <dbReference type="ARBA" id="ARBA00023141"/>
    </source>
</evidence>
<comment type="function">
    <text evidence="7">Catalyzes the transfer of the enolpyruvyl moiety of phosphoenolpyruvate (PEP) to the 5-hydroxyl of shikimate-3-phosphate (S3P) to produce enolpyruvyl shikimate-3-phosphate and inorganic phosphate.</text>
</comment>
<dbReference type="EMBL" id="QWEE01000095">
    <property type="protein sequence ID" value="RII92270.1"/>
    <property type="molecule type" value="Genomic_DNA"/>
</dbReference>
<protein>
    <recommendedName>
        <fullName evidence="7">3-phosphoshikimate 1-carboxyvinyltransferase</fullName>
        <ecNumber evidence="7">2.5.1.19</ecNumber>
    </recommendedName>
    <alternativeName>
        <fullName evidence="7">5-enolpyruvylshikimate-3-phosphate synthase</fullName>
        <shortName evidence="7">EPSP synthase</shortName>
        <shortName evidence="7">EPSPS</shortName>
    </alternativeName>
</protein>
<evidence type="ECO:0000256" key="1">
    <source>
        <dbReference type="ARBA" id="ARBA00004811"/>
    </source>
</evidence>
<feature type="binding site" evidence="7">
    <location>
        <position position="198"/>
    </location>
    <ligand>
        <name>3-phosphoshikimate</name>
        <dbReference type="ChEBI" id="CHEBI:145989"/>
    </ligand>
</feature>
<feature type="binding site" evidence="7">
    <location>
        <position position="200"/>
    </location>
    <ligand>
        <name>3-phosphoshikimate</name>
        <dbReference type="ChEBI" id="CHEBI:145989"/>
    </ligand>
</feature>
<comment type="caution">
    <text evidence="9">The sequence shown here is derived from an EMBL/GenBank/DDBJ whole genome shotgun (WGS) entry which is preliminary data.</text>
</comment>
<dbReference type="CDD" id="cd01556">
    <property type="entry name" value="EPSP_synthase"/>
    <property type="match status" value="1"/>
</dbReference>
<dbReference type="Gene3D" id="3.65.10.10">
    <property type="entry name" value="Enolpyruvate transferase domain"/>
    <property type="match status" value="2"/>
</dbReference>
<feature type="active site" description="Proton acceptor" evidence="7">
    <location>
        <position position="348"/>
    </location>
</feature>
<feature type="binding site" evidence="7">
    <location>
        <position position="445"/>
    </location>
    <ligand>
        <name>phosphoenolpyruvate</name>
        <dbReference type="ChEBI" id="CHEBI:58702"/>
    </ligand>
</feature>
<evidence type="ECO:0000313" key="9">
    <source>
        <dbReference type="EMBL" id="RII92270.1"/>
    </source>
</evidence>
<dbReference type="InterPro" id="IPR006264">
    <property type="entry name" value="EPSP_synthase"/>
</dbReference>
<keyword evidence="5 7" id="KW-0057">Aromatic amino acid biosynthesis</keyword>
<evidence type="ECO:0000256" key="3">
    <source>
        <dbReference type="ARBA" id="ARBA00022605"/>
    </source>
</evidence>
<name>A0ABX9NA42_9MICO</name>
<dbReference type="PANTHER" id="PTHR21090">
    <property type="entry name" value="AROM/DEHYDROQUINATE SYNTHASE"/>
    <property type="match status" value="1"/>
</dbReference>
<feature type="binding site" evidence="7">
    <location>
        <position position="49"/>
    </location>
    <ligand>
        <name>phosphoenolpyruvate</name>
        <dbReference type="ChEBI" id="CHEBI:58702"/>
    </ligand>
</feature>
<keyword evidence="10" id="KW-1185">Reference proteome</keyword>
<feature type="binding site" evidence="7">
    <location>
        <position position="379"/>
    </location>
    <ligand>
        <name>phosphoenolpyruvate</name>
        <dbReference type="ChEBI" id="CHEBI:58702"/>
    </ligand>
</feature>
<dbReference type="RefSeq" id="WP_119372991.1">
    <property type="nucleotide sequence ID" value="NZ_CP040792.1"/>
</dbReference>
<comment type="catalytic activity">
    <reaction evidence="6">
        <text>3-phosphoshikimate + phosphoenolpyruvate = 5-O-(1-carboxyvinyl)-3-phosphoshikimate + phosphate</text>
        <dbReference type="Rhea" id="RHEA:21256"/>
        <dbReference type="ChEBI" id="CHEBI:43474"/>
        <dbReference type="ChEBI" id="CHEBI:57701"/>
        <dbReference type="ChEBI" id="CHEBI:58702"/>
        <dbReference type="ChEBI" id="CHEBI:145989"/>
        <dbReference type="EC" id="2.5.1.19"/>
    </reaction>
    <physiologicalReaction direction="left-to-right" evidence="6">
        <dbReference type="Rhea" id="RHEA:21257"/>
    </physiologicalReaction>
</comment>
<feature type="binding site" evidence="7">
    <location>
        <position position="49"/>
    </location>
    <ligand>
        <name>3-phosphoshikimate</name>
        <dbReference type="ChEBI" id="CHEBI:145989"/>
    </ligand>
</feature>
<dbReference type="InterPro" id="IPR001986">
    <property type="entry name" value="Enolpyruvate_Tfrase_dom"/>
</dbReference>
<feature type="binding site" evidence="7">
    <location>
        <position position="199"/>
    </location>
    <ligand>
        <name>3-phosphoshikimate</name>
        <dbReference type="ChEBI" id="CHEBI:145989"/>
    </ligand>
</feature>
<comment type="subunit">
    <text evidence="7">Monomer.</text>
</comment>